<keyword evidence="3" id="KW-1185">Reference proteome</keyword>
<organism evidence="2 3">
    <name type="scientific">Pisolithus microcarpus 441</name>
    <dbReference type="NCBI Taxonomy" id="765257"/>
    <lineage>
        <taxon>Eukaryota</taxon>
        <taxon>Fungi</taxon>
        <taxon>Dikarya</taxon>
        <taxon>Basidiomycota</taxon>
        <taxon>Agaricomycotina</taxon>
        <taxon>Agaricomycetes</taxon>
        <taxon>Agaricomycetidae</taxon>
        <taxon>Boletales</taxon>
        <taxon>Sclerodermatineae</taxon>
        <taxon>Pisolithaceae</taxon>
        <taxon>Pisolithus</taxon>
    </lineage>
</organism>
<name>A0A0C9YQC4_9AGAM</name>
<keyword evidence="1" id="KW-0472">Membrane</keyword>
<reference evidence="2 3" key="1">
    <citation type="submission" date="2014-04" db="EMBL/GenBank/DDBJ databases">
        <authorList>
            <consortium name="DOE Joint Genome Institute"/>
            <person name="Kuo A."/>
            <person name="Kohler A."/>
            <person name="Costa M.D."/>
            <person name="Nagy L.G."/>
            <person name="Floudas D."/>
            <person name="Copeland A."/>
            <person name="Barry K.W."/>
            <person name="Cichocki N."/>
            <person name="Veneault-Fourrey C."/>
            <person name="LaButti K."/>
            <person name="Lindquist E.A."/>
            <person name="Lipzen A."/>
            <person name="Lundell T."/>
            <person name="Morin E."/>
            <person name="Murat C."/>
            <person name="Sun H."/>
            <person name="Tunlid A."/>
            <person name="Henrissat B."/>
            <person name="Grigoriev I.V."/>
            <person name="Hibbett D.S."/>
            <person name="Martin F."/>
            <person name="Nordberg H.P."/>
            <person name="Cantor M.N."/>
            <person name="Hua S.X."/>
        </authorList>
    </citation>
    <scope>NUCLEOTIDE SEQUENCE [LARGE SCALE GENOMIC DNA]</scope>
    <source>
        <strain evidence="2 3">441</strain>
    </source>
</reference>
<dbReference type="AlphaFoldDB" id="A0A0C9YQC4"/>
<evidence type="ECO:0000313" key="3">
    <source>
        <dbReference type="Proteomes" id="UP000054018"/>
    </source>
</evidence>
<proteinExistence type="predicted"/>
<dbReference type="EMBL" id="KN833796">
    <property type="protein sequence ID" value="KIK18836.1"/>
    <property type="molecule type" value="Genomic_DNA"/>
</dbReference>
<evidence type="ECO:0000256" key="1">
    <source>
        <dbReference type="SAM" id="Phobius"/>
    </source>
</evidence>
<dbReference type="HOGENOM" id="CLU_1595192_0_0_1"/>
<reference evidence="3" key="2">
    <citation type="submission" date="2015-01" db="EMBL/GenBank/DDBJ databases">
        <title>Evolutionary Origins and Diversification of the Mycorrhizal Mutualists.</title>
        <authorList>
            <consortium name="DOE Joint Genome Institute"/>
            <consortium name="Mycorrhizal Genomics Consortium"/>
            <person name="Kohler A."/>
            <person name="Kuo A."/>
            <person name="Nagy L.G."/>
            <person name="Floudas D."/>
            <person name="Copeland A."/>
            <person name="Barry K.W."/>
            <person name="Cichocki N."/>
            <person name="Veneault-Fourrey C."/>
            <person name="LaButti K."/>
            <person name="Lindquist E.A."/>
            <person name="Lipzen A."/>
            <person name="Lundell T."/>
            <person name="Morin E."/>
            <person name="Murat C."/>
            <person name="Riley R."/>
            <person name="Ohm R."/>
            <person name="Sun H."/>
            <person name="Tunlid A."/>
            <person name="Henrissat B."/>
            <person name="Grigoriev I.V."/>
            <person name="Hibbett D.S."/>
            <person name="Martin F."/>
        </authorList>
    </citation>
    <scope>NUCLEOTIDE SEQUENCE [LARGE SCALE GENOMIC DNA]</scope>
    <source>
        <strain evidence="3">441</strain>
    </source>
</reference>
<accession>A0A0C9YQC4</accession>
<protein>
    <submittedName>
        <fullName evidence="2">Uncharacterized protein</fullName>
    </submittedName>
</protein>
<dbReference type="Proteomes" id="UP000054018">
    <property type="component" value="Unassembled WGS sequence"/>
</dbReference>
<gene>
    <name evidence="2" type="ORF">PISMIDRAFT_683891</name>
</gene>
<feature type="transmembrane region" description="Helical" evidence="1">
    <location>
        <begin position="147"/>
        <end position="165"/>
    </location>
</feature>
<keyword evidence="1" id="KW-1133">Transmembrane helix</keyword>
<sequence length="167" mass="18275">MVHVVGSARVQNRTDDAGTYLGAYSNCHSPHAFGQHTFASAAASYGSKGLRPPPHGALGSTPDWRIIRSETLPRKKGGSEVGFSFTSWFSFGSDHIPDVYHQQHRKSLGGAAELHGVPGSSGDTLGPMFHPRRPALQNVTVNLSSCTHFWCIYMFYTIFLVLSRLRT</sequence>
<evidence type="ECO:0000313" key="2">
    <source>
        <dbReference type="EMBL" id="KIK18836.1"/>
    </source>
</evidence>
<keyword evidence="1" id="KW-0812">Transmembrane</keyword>